<dbReference type="EMBL" id="JAGQKX010000107">
    <property type="protein sequence ID" value="MCA9390484.1"/>
    <property type="molecule type" value="Genomic_DNA"/>
</dbReference>
<gene>
    <name evidence="2" type="ORF">KC571_03710</name>
</gene>
<protein>
    <submittedName>
        <fullName evidence="2">GyrI-like domain-containing protein</fullName>
    </submittedName>
</protein>
<name>A0A955LH66_UNCKA</name>
<comment type="caution">
    <text evidence="2">The sequence shown here is derived from an EMBL/GenBank/DDBJ whole genome shotgun (WGS) entry which is preliminary data.</text>
</comment>
<dbReference type="InterPro" id="IPR011256">
    <property type="entry name" value="Reg_factor_effector_dom_sf"/>
</dbReference>
<evidence type="ECO:0000259" key="1">
    <source>
        <dbReference type="Pfam" id="PF06445"/>
    </source>
</evidence>
<dbReference type="PIRSF" id="PIRSF031644">
    <property type="entry name" value="UCP031644"/>
    <property type="match status" value="1"/>
</dbReference>
<dbReference type="InterPro" id="IPR008319">
    <property type="entry name" value="GyrI-like_CCH_Lin2189-like"/>
</dbReference>
<accession>A0A955LH66</accession>
<dbReference type="AlphaFoldDB" id="A0A955LH66"/>
<dbReference type="SUPFAM" id="SSF55136">
    <property type="entry name" value="Probable bacterial effector-binding domain"/>
    <property type="match status" value="1"/>
</dbReference>
<evidence type="ECO:0000313" key="3">
    <source>
        <dbReference type="Proteomes" id="UP000701698"/>
    </source>
</evidence>
<evidence type="ECO:0000313" key="2">
    <source>
        <dbReference type="EMBL" id="MCA9390484.1"/>
    </source>
</evidence>
<dbReference type="Gene3D" id="3.20.80.10">
    <property type="entry name" value="Regulatory factor, effector binding domain"/>
    <property type="match status" value="1"/>
</dbReference>
<dbReference type="Proteomes" id="UP000701698">
    <property type="component" value="Unassembled WGS sequence"/>
</dbReference>
<organism evidence="2 3">
    <name type="scientific">candidate division WWE3 bacterium</name>
    <dbReference type="NCBI Taxonomy" id="2053526"/>
    <lineage>
        <taxon>Bacteria</taxon>
        <taxon>Katanobacteria</taxon>
    </lineage>
</organism>
<reference evidence="2" key="2">
    <citation type="journal article" date="2021" name="Microbiome">
        <title>Successional dynamics and alternative stable states in a saline activated sludge microbial community over 9 years.</title>
        <authorList>
            <person name="Wang Y."/>
            <person name="Ye J."/>
            <person name="Ju F."/>
            <person name="Liu L."/>
            <person name="Boyd J.A."/>
            <person name="Deng Y."/>
            <person name="Parks D.H."/>
            <person name="Jiang X."/>
            <person name="Yin X."/>
            <person name="Woodcroft B.J."/>
            <person name="Tyson G.W."/>
            <person name="Hugenholtz P."/>
            <person name="Polz M.F."/>
            <person name="Zhang T."/>
        </authorList>
    </citation>
    <scope>NUCLEOTIDE SEQUENCE</scope>
    <source>
        <strain evidence="2">HKST-UBA01</strain>
    </source>
</reference>
<dbReference type="InterPro" id="IPR029442">
    <property type="entry name" value="GyrI-like"/>
</dbReference>
<dbReference type="Pfam" id="PF06445">
    <property type="entry name" value="GyrI-like"/>
    <property type="match status" value="1"/>
</dbReference>
<feature type="domain" description="GyrI-like small molecule binding" evidence="1">
    <location>
        <begin position="18"/>
        <end position="209"/>
    </location>
</feature>
<reference evidence="2" key="1">
    <citation type="submission" date="2020-04" db="EMBL/GenBank/DDBJ databases">
        <authorList>
            <person name="Zhang T."/>
        </authorList>
    </citation>
    <scope>NUCLEOTIDE SEQUENCE</scope>
    <source>
        <strain evidence="2">HKST-UBA01</strain>
    </source>
</reference>
<proteinExistence type="predicted"/>
<sequence length="212" mass="24356">MKYEWRKDEKDLYLPKNKPVFITVPEFGFITIKGAGNPNKPAFAGYIQALYPIAYGIKMGLKKGTDQPKGYADFTVYPLEGIWDVSEQAKKSPSAKLNKDELIFTLMIRQPDFVTKAYFEDIHQQVVEKKGAENPHIAEVRFENIVDGPSVQMLHLGPYDEEPASFAIMEKFAQEQGLQRISKIHREIYLSDFRKVPPERLKTVLRFAVKTK</sequence>